<dbReference type="PANTHER" id="PTHR30579:SF7">
    <property type="entry name" value="HTH-TYPE TRANSCRIPTIONAL REGULATOR LRHA-RELATED"/>
    <property type="match status" value="1"/>
</dbReference>
<dbReference type="Gene3D" id="1.10.10.10">
    <property type="entry name" value="Winged helix-like DNA-binding domain superfamily/Winged helix DNA-binding domain"/>
    <property type="match status" value="1"/>
</dbReference>
<dbReference type="KEGG" id="bgp:BGL_2c24410"/>
<dbReference type="EMBL" id="CP002581">
    <property type="protein sequence ID" value="AJK50497.1"/>
    <property type="molecule type" value="Genomic_DNA"/>
</dbReference>
<protein>
    <submittedName>
        <fullName evidence="6">Transcriptional regulator LysR family</fullName>
    </submittedName>
</protein>
<dbReference type="Pfam" id="PF03466">
    <property type="entry name" value="LysR_substrate"/>
    <property type="match status" value="1"/>
</dbReference>
<dbReference type="Proteomes" id="UP000031838">
    <property type="component" value="Chromosome 2"/>
</dbReference>
<reference evidence="6 7" key="2">
    <citation type="journal article" date="2016" name="Appl. Microbiol. Biotechnol.">
        <title>Mutations improving production and secretion of extracellular lipase by Burkholderia glumae PG1.</title>
        <authorList>
            <person name="Knapp A."/>
            <person name="Voget S."/>
            <person name="Gao R."/>
            <person name="Zaburannyi N."/>
            <person name="Krysciak D."/>
            <person name="Breuer M."/>
            <person name="Hauer B."/>
            <person name="Streit W.R."/>
            <person name="Muller R."/>
            <person name="Daniel R."/>
            <person name="Jaeger K.E."/>
        </authorList>
    </citation>
    <scope>NUCLEOTIDE SEQUENCE [LARGE SCALE GENOMIC DNA]</scope>
    <source>
        <strain evidence="6 7">PG1</strain>
    </source>
</reference>
<dbReference type="SUPFAM" id="SSF53850">
    <property type="entry name" value="Periplasmic binding protein-like II"/>
    <property type="match status" value="1"/>
</dbReference>
<dbReference type="SUPFAM" id="SSF46785">
    <property type="entry name" value="Winged helix' DNA-binding domain"/>
    <property type="match status" value="1"/>
</dbReference>
<name>A0A0B6RYR8_BURPL</name>
<dbReference type="PANTHER" id="PTHR30579">
    <property type="entry name" value="TRANSCRIPTIONAL REGULATOR"/>
    <property type="match status" value="1"/>
</dbReference>
<keyword evidence="4" id="KW-0804">Transcription</keyword>
<evidence type="ECO:0000259" key="5">
    <source>
        <dbReference type="PROSITE" id="PS50931"/>
    </source>
</evidence>
<dbReference type="RefSeq" id="WP_042628771.1">
    <property type="nucleotide sequence ID" value="NZ_CP002581.1"/>
</dbReference>
<dbReference type="InterPro" id="IPR050176">
    <property type="entry name" value="LTTR"/>
</dbReference>
<dbReference type="InterPro" id="IPR000847">
    <property type="entry name" value="LysR_HTH_N"/>
</dbReference>
<keyword evidence="2" id="KW-0805">Transcription regulation</keyword>
<dbReference type="HOGENOM" id="CLU_039613_1_4_4"/>
<feature type="domain" description="HTH lysR-type" evidence="5">
    <location>
        <begin position="5"/>
        <end position="62"/>
    </location>
</feature>
<gene>
    <name evidence="6" type="ORF">BGL_2c24410</name>
</gene>
<dbReference type="InterPro" id="IPR036388">
    <property type="entry name" value="WH-like_DNA-bd_sf"/>
</dbReference>
<keyword evidence="7" id="KW-1185">Reference proteome</keyword>
<dbReference type="AlphaFoldDB" id="A0A0B6RYR8"/>
<evidence type="ECO:0000256" key="4">
    <source>
        <dbReference type="ARBA" id="ARBA00023163"/>
    </source>
</evidence>
<dbReference type="Pfam" id="PF00126">
    <property type="entry name" value="HTH_1"/>
    <property type="match status" value="1"/>
</dbReference>
<dbReference type="PRINTS" id="PR00039">
    <property type="entry name" value="HTHLYSR"/>
</dbReference>
<keyword evidence="3" id="KW-0238">DNA-binding</keyword>
<dbReference type="InterPro" id="IPR036390">
    <property type="entry name" value="WH_DNA-bd_sf"/>
</dbReference>
<evidence type="ECO:0000313" key="6">
    <source>
        <dbReference type="EMBL" id="AJK50497.1"/>
    </source>
</evidence>
<reference evidence="7" key="1">
    <citation type="submission" date="2011-03" db="EMBL/GenBank/DDBJ databases">
        <authorList>
            <person name="Voget S."/>
            <person name="Streit W.R."/>
            <person name="Jaeger K.E."/>
            <person name="Daniel R."/>
        </authorList>
    </citation>
    <scope>NUCLEOTIDE SEQUENCE [LARGE SCALE GENOMIC DNA]</scope>
    <source>
        <strain evidence="7">PG1</strain>
    </source>
</reference>
<evidence type="ECO:0000256" key="3">
    <source>
        <dbReference type="ARBA" id="ARBA00023125"/>
    </source>
</evidence>
<evidence type="ECO:0000313" key="7">
    <source>
        <dbReference type="Proteomes" id="UP000031838"/>
    </source>
</evidence>
<sequence length="286" mass="30892">MSLTLDIDLLRTFVVIAELRTLSRAAERVGRTQSALSQQLKRLEEIVDAPLFQRTGRGVVLTNPGERLLAHAQRLLRLHDEAMADLSGKGLTGTIRFGCPDDYATVFLPALLRQFSIRHPHAQVEVVCAPTPRLRERLGTHALDLALVSVPDAPEADESIIRREALVWVGYPGLDPADFEPLPLALSDADALDHLAACEALRRAGRAFRITCASSSLAGLTALVRSGQAFAVITQTAVPPDLQILGADTTLPPLPAVGITLKLEREQPSPLIAAFAEHIRGSLPLL</sequence>
<evidence type="ECO:0000256" key="1">
    <source>
        <dbReference type="ARBA" id="ARBA00009437"/>
    </source>
</evidence>
<accession>A0A0B6RYR8</accession>
<organism evidence="6 7">
    <name type="scientific">Burkholderia plantarii</name>
    <dbReference type="NCBI Taxonomy" id="41899"/>
    <lineage>
        <taxon>Bacteria</taxon>
        <taxon>Pseudomonadati</taxon>
        <taxon>Pseudomonadota</taxon>
        <taxon>Betaproteobacteria</taxon>
        <taxon>Burkholderiales</taxon>
        <taxon>Burkholderiaceae</taxon>
        <taxon>Burkholderia</taxon>
    </lineage>
</organism>
<dbReference type="PROSITE" id="PS50931">
    <property type="entry name" value="HTH_LYSR"/>
    <property type="match status" value="1"/>
</dbReference>
<dbReference type="FunFam" id="1.10.10.10:FF:000001">
    <property type="entry name" value="LysR family transcriptional regulator"/>
    <property type="match status" value="1"/>
</dbReference>
<dbReference type="GO" id="GO:0003700">
    <property type="term" value="F:DNA-binding transcription factor activity"/>
    <property type="evidence" value="ECO:0007669"/>
    <property type="project" value="InterPro"/>
</dbReference>
<dbReference type="InterPro" id="IPR005119">
    <property type="entry name" value="LysR_subst-bd"/>
</dbReference>
<proteinExistence type="inferred from homology"/>
<comment type="similarity">
    <text evidence="1">Belongs to the LysR transcriptional regulatory family.</text>
</comment>
<evidence type="ECO:0000256" key="2">
    <source>
        <dbReference type="ARBA" id="ARBA00023015"/>
    </source>
</evidence>
<dbReference type="Gene3D" id="3.40.190.10">
    <property type="entry name" value="Periplasmic binding protein-like II"/>
    <property type="match status" value="2"/>
</dbReference>
<dbReference type="GO" id="GO:0003677">
    <property type="term" value="F:DNA binding"/>
    <property type="evidence" value="ECO:0007669"/>
    <property type="project" value="UniProtKB-KW"/>
</dbReference>